<keyword evidence="3" id="KW-1185">Reference proteome</keyword>
<dbReference type="SUPFAM" id="SSF101898">
    <property type="entry name" value="NHL repeat"/>
    <property type="match status" value="1"/>
</dbReference>
<proteinExistence type="predicted"/>
<sequence>MFAFILRLSAIFIALLVMAEVAWAGDAAQTGAPVAAPVAAAVGAPVGTAIGAPADAPADAPAEAAPAATVLTRMEAQEAHQGVTNDAKYVYAISNSTIGKYDRASGRHVASWSGDPQVFIHINSCEMVAGQMVCAMSNFPNVPMTSSVEWFNPVTMRHVRSHSFGPGHGSLTWIDWHDGFWWACFANYTASGGEVGRGTESTRLVKYSPDFVERESWLFPLDVLKRFGDFSASGGRWGRDGMLYVTGHTRPEMYVLRLPDAGGRLVHVRTITLPTGGQAFDWDATRPGTIWTISRDRAELVQSRLP</sequence>
<evidence type="ECO:0000313" key="3">
    <source>
        <dbReference type="Proteomes" id="UP000319478"/>
    </source>
</evidence>
<evidence type="ECO:0000256" key="1">
    <source>
        <dbReference type="SAM" id="SignalP"/>
    </source>
</evidence>
<dbReference type="RefSeq" id="WP_003621869.1">
    <property type="nucleotide sequence ID" value="NZ_BJNN01000096.1"/>
</dbReference>
<feature type="signal peptide" evidence="1">
    <location>
        <begin position="1"/>
        <end position="24"/>
    </location>
</feature>
<name>A0ABQ0SF95_NOVHA</name>
<dbReference type="EMBL" id="BJNN01000096">
    <property type="protein sequence ID" value="GEC63967.1"/>
    <property type="molecule type" value="Genomic_DNA"/>
</dbReference>
<feature type="chain" id="PRO_5046066388" evidence="1">
    <location>
        <begin position="25"/>
        <end position="306"/>
    </location>
</feature>
<reference evidence="2 3" key="1">
    <citation type="submission" date="2019-06" db="EMBL/GenBank/DDBJ databases">
        <title>Whole genome shotgun sequence of Komagataeibacter hansenii NBRC 14820.</title>
        <authorList>
            <person name="Hosoyama A."/>
            <person name="Uohara A."/>
            <person name="Ohji S."/>
            <person name="Ichikawa N."/>
        </authorList>
    </citation>
    <scope>NUCLEOTIDE SEQUENCE [LARGE SCALE GENOMIC DNA]</scope>
    <source>
        <strain evidence="2 3">NBRC 14820</strain>
    </source>
</reference>
<comment type="caution">
    <text evidence="2">The sequence shown here is derived from an EMBL/GenBank/DDBJ whole genome shotgun (WGS) entry which is preliminary data.</text>
</comment>
<gene>
    <name evidence="2" type="ORF">GHA01_18160</name>
</gene>
<keyword evidence="1" id="KW-0732">Signal</keyword>
<organism evidence="2 3">
    <name type="scientific">Novacetimonas hansenii</name>
    <name type="common">Komagataeibacter hansenii</name>
    <dbReference type="NCBI Taxonomy" id="436"/>
    <lineage>
        <taxon>Bacteria</taxon>
        <taxon>Pseudomonadati</taxon>
        <taxon>Pseudomonadota</taxon>
        <taxon>Alphaproteobacteria</taxon>
        <taxon>Acetobacterales</taxon>
        <taxon>Acetobacteraceae</taxon>
        <taxon>Novacetimonas</taxon>
    </lineage>
</organism>
<dbReference type="Proteomes" id="UP000319478">
    <property type="component" value="Unassembled WGS sequence"/>
</dbReference>
<accession>A0ABQ0SF95</accession>
<protein>
    <submittedName>
        <fullName evidence="2">Uncharacterized protein</fullName>
    </submittedName>
</protein>
<evidence type="ECO:0000313" key="2">
    <source>
        <dbReference type="EMBL" id="GEC63967.1"/>
    </source>
</evidence>